<evidence type="ECO:0008006" key="4">
    <source>
        <dbReference type="Google" id="ProtNLM"/>
    </source>
</evidence>
<evidence type="ECO:0000313" key="2">
    <source>
        <dbReference type="EMBL" id="MFH4976293.1"/>
    </source>
</evidence>
<organism evidence="2 3">
    <name type="scientific">Gnathostoma spinigerum</name>
    <dbReference type="NCBI Taxonomy" id="75299"/>
    <lineage>
        <taxon>Eukaryota</taxon>
        <taxon>Metazoa</taxon>
        <taxon>Ecdysozoa</taxon>
        <taxon>Nematoda</taxon>
        <taxon>Chromadorea</taxon>
        <taxon>Rhabditida</taxon>
        <taxon>Spirurina</taxon>
        <taxon>Gnathostomatomorpha</taxon>
        <taxon>Gnathostomatoidea</taxon>
        <taxon>Gnathostomatidae</taxon>
        <taxon>Gnathostoma</taxon>
    </lineage>
</organism>
<accession>A0ABD6E8D2</accession>
<dbReference type="Proteomes" id="UP001608902">
    <property type="component" value="Unassembled WGS sequence"/>
</dbReference>
<feature type="compositionally biased region" description="Basic residues" evidence="1">
    <location>
        <begin position="1"/>
        <end position="10"/>
    </location>
</feature>
<keyword evidence="3" id="KW-1185">Reference proteome</keyword>
<proteinExistence type="predicted"/>
<feature type="compositionally biased region" description="Basic and acidic residues" evidence="1">
    <location>
        <begin position="144"/>
        <end position="159"/>
    </location>
</feature>
<feature type="compositionally biased region" description="Low complexity" evidence="1">
    <location>
        <begin position="38"/>
        <end position="51"/>
    </location>
</feature>
<name>A0ABD6E8D2_9BILA</name>
<gene>
    <name evidence="2" type="ORF">AB6A40_003002</name>
</gene>
<feature type="region of interest" description="Disordered" evidence="1">
    <location>
        <begin position="1"/>
        <end position="188"/>
    </location>
</feature>
<sequence length="393" mass="43880">MEKSPRRLRRNSPLNLNPTPEKGHDSGSIHGSEENADSKYSSLHSSDSASSHGDHSSEGKHTHSLRIRTNSSSSVQLSESPSSLKDDGSRDSDSEDESLRNTTFIYIPRPDYDQPVRNSKTRRIPKISGAEEFNEVEDEPTSIVERDKSHSEGTREEGPKPTNTRGSPVPEHDIPEEPPTFHYTTGKKTQKKLNYLNAVGIPLLPPPDLFDGVEDPELKAETAINSAFMRHMTNHRKYDTLHSYRSCDHCAICKSLFRGEIPEEVKRRVLRPELSRTSSSTSYDTLKDEVLTALDNLEDYVNDKSEIESAAQQEPINIAARSNAPRIPKQRVQVISSRHSQQPSDFQVKQGEILEVIEQRGLWLKCKGSIGQESAVRLVPGSNLAVKKVGSRG</sequence>
<dbReference type="AlphaFoldDB" id="A0ABD6E8D2"/>
<evidence type="ECO:0000313" key="3">
    <source>
        <dbReference type="Proteomes" id="UP001608902"/>
    </source>
</evidence>
<reference evidence="2 3" key="1">
    <citation type="submission" date="2024-08" db="EMBL/GenBank/DDBJ databases">
        <title>Gnathostoma spinigerum genome.</title>
        <authorList>
            <person name="Gonzalez-Bertolin B."/>
            <person name="Monzon S."/>
            <person name="Zaballos A."/>
            <person name="Jimenez P."/>
            <person name="Dekumyoy P."/>
            <person name="Varona S."/>
            <person name="Cuesta I."/>
            <person name="Sumanam S."/>
            <person name="Adisakwattana P."/>
            <person name="Gasser R.B."/>
            <person name="Hernandez-Gonzalez A."/>
            <person name="Young N.D."/>
            <person name="Perteguer M.J."/>
        </authorList>
    </citation>
    <scope>NUCLEOTIDE SEQUENCE [LARGE SCALE GENOMIC DNA]</scope>
    <source>
        <strain evidence="2">AL3</strain>
        <tissue evidence="2">Liver</tissue>
    </source>
</reference>
<evidence type="ECO:0000256" key="1">
    <source>
        <dbReference type="SAM" id="MobiDB-lite"/>
    </source>
</evidence>
<comment type="caution">
    <text evidence="2">The sequence shown here is derived from an EMBL/GenBank/DDBJ whole genome shotgun (WGS) entry which is preliminary data.</text>
</comment>
<feature type="compositionally biased region" description="Basic and acidic residues" evidence="1">
    <location>
        <begin position="21"/>
        <end position="37"/>
    </location>
</feature>
<feature type="compositionally biased region" description="Basic and acidic residues" evidence="1">
    <location>
        <begin position="52"/>
        <end position="61"/>
    </location>
</feature>
<protein>
    <recommendedName>
        <fullName evidence="4">SH3 domain-containing protein</fullName>
    </recommendedName>
</protein>
<feature type="compositionally biased region" description="Low complexity" evidence="1">
    <location>
        <begin position="71"/>
        <end position="83"/>
    </location>
</feature>
<dbReference type="EMBL" id="JBGFUD010001446">
    <property type="protein sequence ID" value="MFH4976293.1"/>
    <property type="molecule type" value="Genomic_DNA"/>
</dbReference>